<dbReference type="HAMAP" id="MF_01089">
    <property type="entry name" value="UPF0288"/>
    <property type="match status" value="1"/>
</dbReference>
<dbReference type="EMBL" id="DQUI01000017">
    <property type="protein sequence ID" value="HIP83993.1"/>
    <property type="molecule type" value="Genomic_DNA"/>
</dbReference>
<evidence type="ECO:0000256" key="1">
    <source>
        <dbReference type="HAMAP-Rule" id="MF_01089"/>
    </source>
</evidence>
<reference evidence="3" key="1">
    <citation type="journal article" date="2020" name="ISME J.">
        <title>Gammaproteobacteria mediating utilization of methyl-, sulfur- and petroleum organic compounds in deep ocean hydrothermal plumes.</title>
        <authorList>
            <person name="Zhou Z."/>
            <person name="Liu Y."/>
            <person name="Pan J."/>
            <person name="Cron B.R."/>
            <person name="Toner B.M."/>
            <person name="Anantharaman K."/>
            <person name="Breier J.A."/>
            <person name="Dick G.J."/>
            <person name="Li M."/>
        </authorList>
    </citation>
    <scope>NUCLEOTIDE SEQUENCE</scope>
    <source>
        <strain evidence="3">SZUA-1453</strain>
    </source>
</reference>
<dbReference type="Pfam" id="PF26548">
    <property type="entry name" value="DUF8179"/>
    <property type="match status" value="1"/>
</dbReference>
<evidence type="ECO:0000259" key="2">
    <source>
        <dbReference type="Pfam" id="PF26548"/>
    </source>
</evidence>
<sequence length="505" mass="57761">MVKVFVNNREKDGKTLREVIEGEPYLEGSNIVIVKGVKKEVKRSRKYKILTTKGTMIVAVTEDSKVVDFWNKNYKKFVNKSVRWRSIGDVAFGPIPIDLDMSKKPQKVKKWDVILSISGFDKSEGHLIFIKRDTTEIYGIDNPKIGVLIGGKRVLSQLTPEDRIISIEPVRESKEMVDYLTTRDLDIELEEGWRIWTYCKGELEGPPEAVEHVLALVEDGYFQIHQHTNTFIADCRLKSLEVEGENLDDRFRGAITVRNTGDGVGKVYIYREGRTSTPSHTVVGRITEGMELVDFSDEGFITVKFKPERLNVLGMTQAKASEVFRRYGIEHRREGDVEDEAIVVEQIPEYTLEVLRAKEVTTRGLSPDKLLYIELFDNKAPRTAWYFRKTTGLTIRKIGKLKVYFKIGDMVIFERNERYARGLLPENTPKDKVEGGYIGVTNMVRKLKGYIGVRFSPNDKYGPTGETFEATNIVGRVVKNIEVLKKAKVGDEVYIYEVRNDHVKS</sequence>
<dbReference type="Proteomes" id="UP000643554">
    <property type="component" value="Unassembled WGS sequence"/>
</dbReference>
<name>A0A832ZBA2_9EURY</name>
<comment type="similarity">
    <text evidence="1">Belongs to the UPF0288 family.</text>
</comment>
<gene>
    <name evidence="3" type="ORF">EYH15_00640</name>
</gene>
<protein>
    <recommendedName>
        <fullName evidence="1">UPF0288 protein EYH15_00640</fullName>
    </recommendedName>
</protein>
<dbReference type="PIRSF" id="PIRSF005852">
    <property type="entry name" value="UCP005852"/>
    <property type="match status" value="1"/>
</dbReference>
<proteinExistence type="inferred from homology"/>
<dbReference type="InterPro" id="IPR058492">
    <property type="entry name" value="DUF8179"/>
</dbReference>
<evidence type="ECO:0000313" key="3">
    <source>
        <dbReference type="EMBL" id="HIP83993.1"/>
    </source>
</evidence>
<evidence type="ECO:0000313" key="4">
    <source>
        <dbReference type="Proteomes" id="UP000643554"/>
    </source>
</evidence>
<accession>A0A832ZBA2</accession>
<dbReference type="AlphaFoldDB" id="A0A832ZBA2"/>
<dbReference type="NCBIfam" id="TIGR03268">
    <property type="entry name" value="methan_mark_3"/>
    <property type="match status" value="1"/>
</dbReference>
<comment type="caution">
    <text evidence="3">The sequence shown here is derived from an EMBL/GenBank/DDBJ whole genome shotgun (WGS) entry which is preliminary data.</text>
</comment>
<dbReference type="InterPro" id="IPR016466">
    <property type="entry name" value="Methan_mark_3"/>
</dbReference>
<feature type="domain" description="Putative peptidyl-prolyl cis-trans isomerase" evidence="2">
    <location>
        <begin position="372"/>
        <end position="497"/>
    </location>
</feature>
<organism evidence="3 4">
    <name type="scientific">Methanothermococcus okinawensis</name>
    <dbReference type="NCBI Taxonomy" id="155863"/>
    <lineage>
        <taxon>Archaea</taxon>
        <taxon>Methanobacteriati</taxon>
        <taxon>Methanobacteriota</taxon>
        <taxon>Methanomada group</taxon>
        <taxon>Methanococci</taxon>
        <taxon>Methanococcales</taxon>
        <taxon>Methanococcaceae</taxon>
        <taxon>Methanothermococcus</taxon>
    </lineage>
</organism>